<evidence type="ECO:0008006" key="2">
    <source>
        <dbReference type="Google" id="ProtNLM"/>
    </source>
</evidence>
<sequence length="350" mass="38298">MKPGLIAVVGLILLGCEDRPPLPPVVFEGEHIRYRTFEPEDEVCAGSFFMQDAKAGYLKDVFGTETNVDFSWVPDDRYFDYCPAPSGCAIESEVFALRPFNEHELAHGVRESAFPPLEEGLAVYFGGGSARDVAPMGTLEALLQPDVDVDDYGRLGRFVSYLVAEFGVFEVVALADDVPRGARPEEFEAAVDSRFGAPLAALVADFEDGYPECQPISYRHDQPFCDLTPILTLPVPGVDAPTVEQEFSLRCDDEGTLGTRSADRSRYETFAVQDRGLYNLTIMATPASSGSLVVLEQCGTSCFDEVFSSVQEFYDHESVCLDEGTYLMRIKRDDGSAGGFNFSATPVGLC</sequence>
<protein>
    <recommendedName>
        <fullName evidence="2">Lipoprotein</fullName>
    </recommendedName>
</protein>
<dbReference type="PROSITE" id="PS51257">
    <property type="entry name" value="PROKAR_LIPOPROTEIN"/>
    <property type="match status" value="1"/>
</dbReference>
<organism evidence="1">
    <name type="scientific">hydrothermal vent metagenome</name>
    <dbReference type="NCBI Taxonomy" id="652676"/>
    <lineage>
        <taxon>unclassified sequences</taxon>
        <taxon>metagenomes</taxon>
        <taxon>ecological metagenomes</taxon>
    </lineage>
</organism>
<name>A0A3B1DBU4_9ZZZZ</name>
<reference evidence="1" key="1">
    <citation type="submission" date="2018-06" db="EMBL/GenBank/DDBJ databases">
        <authorList>
            <person name="Zhirakovskaya E."/>
        </authorList>
    </citation>
    <scope>NUCLEOTIDE SEQUENCE</scope>
</reference>
<accession>A0A3B1DBU4</accession>
<dbReference type="AlphaFoldDB" id="A0A3B1DBU4"/>
<proteinExistence type="predicted"/>
<evidence type="ECO:0000313" key="1">
    <source>
        <dbReference type="EMBL" id="VAX40316.1"/>
    </source>
</evidence>
<gene>
    <name evidence="1" type="ORF">MNBD_PLANCTO03-1551</name>
</gene>
<dbReference type="EMBL" id="UOGK01000374">
    <property type="protein sequence ID" value="VAX40316.1"/>
    <property type="molecule type" value="Genomic_DNA"/>
</dbReference>